<dbReference type="FunFam" id="2.130.10.10:FF:000775">
    <property type="entry name" value="BnaA09g28200D protein"/>
    <property type="match status" value="1"/>
</dbReference>
<feature type="region of interest" description="Disordered" evidence="4">
    <location>
        <begin position="1"/>
        <end position="23"/>
    </location>
</feature>
<evidence type="ECO:0000256" key="3">
    <source>
        <dbReference type="PROSITE-ProRule" id="PRU00221"/>
    </source>
</evidence>
<keyword evidence="6" id="KW-1185">Reference proteome</keyword>
<evidence type="ECO:0000313" key="5">
    <source>
        <dbReference type="EMBL" id="EPS64166.1"/>
    </source>
</evidence>
<evidence type="ECO:0000256" key="4">
    <source>
        <dbReference type="SAM" id="MobiDB-lite"/>
    </source>
</evidence>
<feature type="compositionally biased region" description="Low complexity" evidence="4">
    <location>
        <begin position="7"/>
        <end position="19"/>
    </location>
</feature>
<gene>
    <name evidence="5" type="ORF">M569_10614</name>
</gene>
<dbReference type="AlphaFoldDB" id="S8CHT1"/>
<sequence length="368" mass="40792">FATPMLSPATSATTSGRTSSDSDEILLNSLSKPPVSRQYKPLAVLSGHDGAITCLALCGEFILSASRGDDIIVWQQPDLRQFARFGRGDGAVKSVVSYGDRVFTAHQDSRIRVWRVTANSQNVFKLVNTLPTAKDYLGKFLNQSNYVQSRRHHKHLWIEHSDSISCLEVSNEVIYSGSWDKTLKVWRLSDFKCLESINAHDDAINCLASRNGILYSASADGKLKAWKKRDKTHELRGTLSSRGESIALNSVVVSHDGRLIYAGCSDGSVICWNSNKEFDSWEVICEIKAHPTSVLCMCLEGKFLCCGSADKTISVWKIGDSKELSRYVVIDGHEGPVKCLQSSSWLRAVGGFMVYSGSIDKSLRVWWI</sequence>
<evidence type="ECO:0000313" key="6">
    <source>
        <dbReference type="Proteomes" id="UP000015453"/>
    </source>
</evidence>
<feature type="non-terminal residue" evidence="5">
    <location>
        <position position="1"/>
    </location>
</feature>
<dbReference type="PROSITE" id="PS50294">
    <property type="entry name" value="WD_REPEATS_REGION"/>
    <property type="match status" value="1"/>
</dbReference>
<dbReference type="InterPro" id="IPR015943">
    <property type="entry name" value="WD40/YVTN_repeat-like_dom_sf"/>
</dbReference>
<keyword evidence="1 3" id="KW-0853">WD repeat</keyword>
<dbReference type="InterPro" id="IPR001680">
    <property type="entry name" value="WD40_rpt"/>
</dbReference>
<dbReference type="Pfam" id="PF00400">
    <property type="entry name" value="WD40"/>
    <property type="match status" value="6"/>
</dbReference>
<feature type="repeat" description="WD" evidence="3">
    <location>
        <begin position="330"/>
        <end position="368"/>
    </location>
</feature>
<dbReference type="PRINTS" id="PR00320">
    <property type="entry name" value="GPROTEINBRPT"/>
</dbReference>
<reference evidence="5 6" key="1">
    <citation type="journal article" date="2013" name="BMC Genomics">
        <title>The miniature genome of a carnivorous plant Genlisea aurea contains a low number of genes and short non-coding sequences.</title>
        <authorList>
            <person name="Leushkin E.V."/>
            <person name="Sutormin R.A."/>
            <person name="Nabieva E.R."/>
            <person name="Penin A.A."/>
            <person name="Kondrashov A.S."/>
            <person name="Logacheva M.D."/>
        </authorList>
    </citation>
    <scope>NUCLEOTIDE SEQUENCE [LARGE SCALE GENOMIC DNA]</scope>
</reference>
<dbReference type="InterPro" id="IPR036322">
    <property type="entry name" value="WD40_repeat_dom_sf"/>
</dbReference>
<dbReference type="InterPro" id="IPR020472">
    <property type="entry name" value="WD40_PAC1"/>
</dbReference>
<dbReference type="PANTHER" id="PTHR22844">
    <property type="entry name" value="F-BOX AND WD40 DOMAIN PROTEIN"/>
    <property type="match status" value="1"/>
</dbReference>
<dbReference type="InterPro" id="IPR045182">
    <property type="entry name" value="JINGUBANG-like"/>
</dbReference>
<name>S8CHT1_9LAMI</name>
<dbReference type="Proteomes" id="UP000015453">
    <property type="component" value="Unassembled WGS sequence"/>
</dbReference>
<accession>S8CHT1</accession>
<dbReference type="EMBL" id="AUSU01005005">
    <property type="protein sequence ID" value="EPS64166.1"/>
    <property type="molecule type" value="Genomic_DNA"/>
</dbReference>
<evidence type="ECO:0000256" key="1">
    <source>
        <dbReference type="ARBA" id="ARBA00022574"/>
    </source>
</evidence>
<feature type="non-terminal residue" evidence="5">
    <location>
        <position position="368"/>
    </location>
</feature>
<keyword evidence="2" id="KW-0677">Repeat</keyword>
<feature type="repeat" description="WD" evidence="3">
    <location>
        <begin position="157"/>
        <end position="196"/>
    </location>
</feature>
<protein>
    <submittedName>
        <fullName evidence="5">Uncharacterized protein</fullName>
    </submittedName>
</protein>
<feature type="repeat" description="WD" evidence="3">
    <location>
        <begin position="287"/>
        <end position="326"/>
    </location>
</feature>
<dbReference type="PROSITE" id="PS50082">
    <property type="entry name" value="WD_REPEATS_2"/>
    <property type="match status" value="3"/>
</dbReference>
<dbReference type="PANTHER" id="PTHR22844:SF340">
    <property type="entry name" value="OS01G0946100 PROTEIN"/>
    <property type="match status" value="1"/>
</dbReference>
<dbReference type="SUPFAM" id="SSF50978">
    <property type="entry name" value="WD40 repeat-like"/>
    <property type="match status" value="1"/>
</dbReference>
<organism evidence="5 6">
    <name type="scientific">Genlisea aurea</name>
    <dbReference type="NCBI Taxonomy" id="192259"/>
    <lineage>
        <taxon>Eukaryota</taxon>
        <taxon>Viridiplantae</taxon>
        <taxon>Streptophyta</taxon>
        <taxon>Embryophyta</taxon>
        <taxon>Tracheophyta</taxon>
        <taxon>Spermatophyta</taxon>
        <taxon>Magnoliopsida</taxon>
        <taxon>eudicotyledons</taxon>
        <taxon>Gunneridae</taxon>
        <taxon>Pentapetalae</taxon>
        <taxon>asterids</taxon>
        <taxon>lamiids</taxon>
        <taxon>Lamiales</taxon>
        <taxon>Lentibulariaceae</taxon>
        <taxon>Genlisea</taxon>
    </lineage>
</organism>
<comment type="caution">
    <text evidence="5">The sequence shown here is derived from an EMBL/GenBank/DDBJ whole genome shotgun (WGS) entry which is preliminary data.</text>
</comment>
<dbReference type="CDD" id="cd00200">
    <property type="entry name" value="WD40"/>
    <property type="match status" value="1"/>
</dbReference>
<dbReference type="Gene3D" id="2.130.10.10">
    <property type="entry name" value="YVTN repeat-like/Quinoprotein amine dehydrogenase"/>
    <property type="match status" value="2"/>
</dbReference>
<dbReference type="SMART" id="SM00320">
    <property type="entry name" value="WD40"/>
    <property type="match status" value="7"/>
</dbReference>
<evidence type="ECO:0000256" key="2">
    <source>
        <dbReference type="ARBA" id="ARBA00022737"/>
    </source>
</evidence>
<dbReference type="OrthoDB" id="674604at2759"/>
<proteinExistence type="predicted"/>